<proteinExistence type="predicted"/>
<keyword evidence="2" id="KW-1185">Reference proteome</keyword>
<dbReference type="Proteomes" id="UP000228765">
    <property type="component" value="Segment"/>
</dbReference>
<dbReference type="RefSeq" id="YP_009792736.1">
    <property type="nucleotide sequence ID" value="NC_047861.1"/>
</dbReference>
<name>A0A291LAP9_9CAUD</name>
<dbReference type="GeneID" id="54982944"/>
<dbReference type="EMBL" id="MF663786">
    <property type="protein sequence ID" value="ATI15688.1"/>
    <property type="molecule type" value="Genomic_DNA"/>
</dbReference>
<protein>
    <submittedName>
        <fullName evidence="1">Uncharacterized protein</fullName>
    </submittedName>
</protein>
<dbReference type="KEGG" id="vg:54982944"/>
<organism evidence="1 2">
    <name type="scientific">Bordetella phage vB_BbrM_PHB04</name>
    <dbReference type="NCBI Taxonomy" id="2029657"/>
    <lineage>
        <taxon>Viruses</taxon>
        <taxon>Duplodnaviria</taxon>
        <taxon>Heunggongvirae</taxon>
        <taxon>Uroviricota</taxon>
        <taxon>Caudoviricetes</taxon>
        <taxon>Phabquatrovirus</taxon>
        <taxon>Phabquatrovirus PHB04</taxon>
    </lineage>
</organism>
<accession>A0A291LAP9</accession>
<evidence type="ECO:0000313" key="1">
    <source>
        <dbReference type="EMBL" id="ATI15688.1"/>
    </source>
</evidence>
<evidence type="ECO:0000313" key="2">
    <source>
        <dbReference type="Proteomes" id="UP000228765"/>
    </source>
</evidence>
<reference evidence="1 2" key="1">
    <citation type="submission" date="2017-08" db="EMBL/GenBank/DDBJ databases">
        <title>Complete genome sequence of a novel bacteriophage infecting Bordetella bronchiseptica.</title>
        <authorList>
            <person name="Chen Y."/>
            <person name="Song J."/>
            <person name="Wu B."/>
        </authorList>
    </citation>
    <scope>NUCLEOTIDE SEQUENCE [LARGE SCALE GENOMIC DNA]</scope>
</reference>
<sequence>MINKPKVTGWFPRDVNPVHVGRYEVRNSRLMHWNAKGRLIGTFRFWDGKRWMTADPAVHSWAEPSIMGTHETHQWRGLVAPAEG</sequence>